<dbReference type="RefSeq" id="WP_161785263.1">
    <property type="nucleotide sequence ID" value="NZ_JMQC01000008.1"/>
</dbReference>
<dbReference type="Proteomes" id="UP000029389">
    <property type="component" value="Unassembled WGS sequence"/>
</dbReference>
<dbReference type="AlphaFoldDB" id="A0A090YKV6"/>
<dbReference type="PATRIC" id="fig|1405.8.peg.5402"/>
<comment type="caution">
    <text evidence="1">The sequence shown here is derived from an EMBL/GenBank/DDBJ whole genome shotgun (WGS) entry which is preliminary data.</text>
</comment>
<evidence type="ECO:0000313" key="1">
    <source>
        <dbReference type="EMBL" id="KFM98861.1"/>
    </source>
</evidence>
<gene>
    <name evidence="1" type="ORF">DJ93_5242</name>
</gene>
<dbReference type="EMBL" id="JMQC01000008">
    <property type="protein sequence ID" value="KFM98861.1"/>
    <property type="molecule type" value="Genomic_DNA"/>
</dbReference>
<evidence type="ECO:0000313" key="2">
    <source>
        <dbReference type="Proteomes" id="UP000029389"/>
    </source>
</evidence>
<name>A0A090YKV6_9BACI</name>
<protein>
    <submittedName>
        <fullName evidence="1">Uncharacterized protein</fullName>
    </submittedName>
</protein>
<sequence>MSVIVDGKALYTKRLYMRKSNVENVDHTGRLLSYFEFCRPSNGNRHLTCFFDNEK</sequence>
<reference evidence="1 2" key="1">
    <citation type="submission" date="2014-04" db="EMBL/GenBank/DDBJ databases">
        <authorList>
            <person name="Bishop-Lilly K.A."/>
            <person name="Broomall S.M."/>
            <person name="Chain P.S."/>
            <person name="Chertkov O."/>
            <person name="Coyne S.R."/>
            <person name="Daligault H.E."/>
            <person name="Davenport K.W."/>
            <person name="Erkkila T."/>
            <person name="Frey K.G."/>
            <person name="Gibbons H.S."/>
            <person name="Gu W."/>
            <person name="Jaissle J."/>
            <person name="Johnson S.L."/>
            <person name="Koroleva G.I."/>
            <person name="Ladner J.T."/>
            <person name="Lo C.-C."/>
            <person name="Minogue T.D."/>
            <person name="Munk C."/>
            <person name="Palacios G.F."/>
            <person name="Redden C.L."/>
            <person name="Rosenzweig C.N."/>
            <person name="Scholz M.B."/>
            <person name="Teshima H."/>
            <person name="Xu Y."/>
        </authorList>
    </citation>
    <scope>NUCLEOTIDE SEQUENCE [LARGE SCALE GENOMIC DNA]</scope>
    <source>
        <strain evidence="1 2">BHP</strain>
    </source>
</reference>
<accession>A0A090YKV6</accession>
<organism evidence="1 2">
    <name type="scientific">Bacillus clarus</name>
    <dbReference type="NCBI Taxonomy" id="2338372"/>
    <lineage>
        <taxon>Bacteria</taxon>
        <taxon>Bacillati</taxon>
        <taxon>Bacillota</taxon>
        <taxon>Bacilli</taxon>
        <taxon>Bacillales</taxon>
        <taxon>Bacillaceae</taxon>
        <taxon>Bacillus</taxon>
        <taxon>Bacillus cereus group</taxon>
    </lineage>
</organism>
<proteinExistence type="predicted"/>